<comment type="similarity">
    <text evidence="1">Belongs to the 5'-AMP-activated protein kinase gamma subunit family.</text>
</comment>
<feature type="compositionally biased region" description="Polar residues" evidence="6">
    <location>
        <begin position="1291"/>
        <end position="1314"/>
    </location>
</feature>
<dbReference type="InterPro" id="IPR050511">
    <property type="entry name" value="AMPK_gamma/SDS23_families"/>
</dbReference>
<organism evidence="9 10">
    <name type="scientific">Fusarium coffeatum</name>
    <dbReference type="NCBI Taxonomy" id="231269"/>
    <lineage>
        <taxon>Eukaryota</taxon>
        <taxon>Fungi</taxon>
        <taxon>Dikarya</taxon>
        <taxon>Ascomycota</taxon>
        <taxon>Pezizomycotina</taxon>
        <taxon>Sordariomycetes</taxon>
        <taxon>Hypocreomycetidae</taxon>
        <taxon>Hypocreales</taxon>
        <taxon>Nectriaceae</taxon>
        <taxon>Fusarium</taxon>
        <taxon>Fusarium incarnatum-equiseti species complex</taxon>
    </lineage>
</organism>
<feature type="region of interest" description="Disordered" evidence="6">
    <location>
        <begin position="573"/>
        <end position="592"/>
    </location>
</feature>
<dbReference type="CDD" id="cd04618">
    <property type="entry name" value="CBS_euAMPK_gamma-like_repeat1"/>
    <property type="match status" value="1"/>
</dbReference>
<feature type="compositionally biased region" description="Basic residues" evidence="6">
    <location>
        <begin position="1101"/>
        <end position="1117"/>
    </location>
</feature>
<dbReference type="GO" id="GO:0007165">
    <property type="term" value="P:signal transduction"/>
    <property type="evidence" value="ECO:0007669"/>
    <property type="project" value="InterPro"/>
</dbReference>
<dbReference type="SMART" id="SM00324">
    <property type="entry name" value="RhoGAP"/>
    <property type="match status" value="1"/>
</dbReference>
<feature type="compositionally biased region" description="Low complexity" evidence="6">
    <location>
        <begin position="101"/>
        <end position="114"/>
    </location>
</feature>
<evidence type="ECO:0000256" key="4">
    <source>
        <dbReference type="PROSITE-ProRule" id="PRU00703"/>
    </source>
</evidence>
<feature type="region of interest" description="Disordered" evidence="6">
    <location>
        <begin position="1245"/>
        <end position="1405"/>
    </location>
</feature>
<accession>A0A366S717</accession>
<keyword evidence="10" id="KW-1185">Reference proteome</keyword>
<dbReference type="PANTHER" id="PTHR13780:SF35">
    <property type="entry name" value="LD22662P"/>
    <property type="match status" value="1"/>
</dbReference>
<feature type="domain" description="CBS" evidence="8">
    <location>
        <begin position="382"/>
        <end position="442"/>
    </location>
</feature>
<feature type="compositionally biased region" description="Polar residues" evidence="6">
    <location>
        <begin position="1490"/>
        <end position="1503"/>
    </location>
</feature>
<feature type="compositionally biased region" description="Polar residues" evidence="6">
    <location>
        <begin position="1360"/>
        <end position="1371"/>
    </location>
</feature>
<reference evidence="9 10" key="1">
    <citation type="submission" date="2018-06" db="EMBL/GenBank/DDBJ databases">
        <title>Fusarium incarnatum-equiseti species complex species 28.</title>
        <authorList>
            <person name="Gardiner D.M."/>
        </authorList>
    </citation>
    <scope>NUCLEOTIDE SEQUENCE [LARGE SCALE GENOMIC DNA]</scope>
    <source>
        <strain evidence="9 10">FIESC_28</strain>
    </source>
</reference>
<evidence type="ECO:0000256" key="6">
    <source>
        <dbReference type="SAM" id="MobiDB-lite"/>
    </source>
</evidence>
<feature type="compositionally biased region" description="Polar residues" evidence="6">
    <location>
        <begin position="1385"/>
        <end position="1405"/>
    </location>
</feature>
<dbReference type="PANTHER" id="PTHR13780">
    <property type="entry name" value="AMP-ACTIVATED PROTEIN KINASE, GAMMA REGULATORY SUBUNIT"/>
    <property type="match status" value="1"/>
</dbReference>
<evidence type="ECO:0000256" key="3">
    <source>
        <dbReference type="ARBA" id="ARBA00023122"/>
    </source>
</evidence>
<dbReference type="Gene3D" id="3.10.580.10">
    <property type="entry name" value="CBS-domain"/>
    <property type="match status" value="2"/>
</dbReference>
<dbReference type="InterPro" id="IPR000198">
    <property type="entry name" value="RhoGAP_dom"/>
</dbReference>
<dbReference type="PROSITE" id="PS51371">
    <property type="entry name" value="CBS"/>
    <property type="match status" value="3"/>
</dbReference>
<dbReference type="EMBL" id="QKXC01000043">
    <property type="protein sequence ID" value="RBR25123.1"/>
    <property type="molecule type" value="Genomic_DNA"/>
</dbReference>
<comment type="caution">
    <text evidence="9">The sequence shown here is derived from an EMBL/GenBank/DDBJ whole genome shotgun (WGS) entry which is preliminary data.</text>
</comment>
<feature type="region of interest" description="Disordered" evidence="6">
    <location>
        <begin position="1"/>
        <end position="177"/>
    </location>
</feature>
<dbReference type="InterPro" id="IPR008936">
    <property type="entry name" value="Rho_GTPase_activation_prot"/>
</dbReference>
<feature type="domain" description="CBS" evidence="8">
    <location>
        <begin position="456"/>
        <end position="514"/>
    </location>
</feature>
<feature type="compositionally biased region" description="Basic and acidic residues" evidence="6">
    <location>
        <begin position="1168"/>
        <end position="1186"/>
    </location>
</feature>
<feature type="region of interest" description="Disordered" evidence="6">
    <location>
        <begin position="1430"/>
        <end position="1520"/>
    </location>
</feature>
<feature type="compositionally biased region" description="Polar residues" evidence="6">
    <location>
        <begin position="1661"/>
        <end position="1676"/>
    </location>
</feature>
<dbReference type="Pfam" id="PF00571">
    <property type="entry name" value="CBS"/>
    <property type="match status" value="3"/>
</dbReference>
<dbReference type="CDD" id="cd00159">
    <property type="entry name" value="RhoGAP"/>
    <property type="match status" value="1"/>
</dbReference>
<feature type="coiled-coil region" evidence="5">
    <location>
        <begin position="1527"/>
        <end position="1583"/>
    </location>
</feature>
<dbReference type="GeneID" id="41991477"/>
<dbReference type="OrthoDB" id="9994905at2759"/>
<feature type="compositionally biased region" description="Basic and acidic residues" evidence="6">
    <location>
        <begin position="48"/>
        <end position="57"/>
    </location>
</feature>
<dbReference type="GO" id="GO:0019887">
    <property type="term" value="F:protein kinase regulator activity"/>
    <property type="evidence" value="ECO:0007669"/>
    <property type="project" value="TreeGrafter"/>
</dbReference>
<evidence type="ECO:0000256" key="5">
    <source>
        <dbReference type="SAM" id="Coils"/>
    </source>
</evidence>
<keyword evidence="2" id="KW-0677">Repeat</keyword>
<dbReference type="GO" id="GO:0005737">
    <property type="term" value="C:cytoplasm"/>
    <property type="evidence" value="ECO:0007669"/>
    <property type="project" value="TreeGrafter"/>
</dbReference>
<evidence type="ECO:0008006" key="11">
    <source>
        <dbReference type="Google" id="ProtNLM"/>
    </source>
</evidence>
<dbReference type="SMART" id="SM00116">
    <property type="entry name" value="CBS"/>
    <property type="match status" value="4"/>
</dbReference>
<feature type="domain" description="CBS" evidence="8">
    <location>
        <begin position="306"/>
        <end position="370"/>
    </location>
</feature>
<feature type="compositionally biased region" description="Basic and acidic residues" evidence="6">
    <location>
        <begin position="1074"/>
        <end position="1086"/>
    </location>
</feature>
<name>A0A366S717_9HYPO</name>
<evidence type="ECO:0000313" key="9">
    <source>
        <dbReference type="EMBL" id="RBR25123.1"/>
    </source>
</evidence>
<feature type="compositionally biased region" description="Polar residues" evidence="6">
    <location>
        <begin position="1438"/>
        <end position="1447"/>
    </location>
</feature>
<evidence type="ECO:0000259" key="8">
    <source>
        <dbReference type="PROSITE" id="PS51371"/>
    </source>
</evidence>
<dbReference type="SUPFAM" id="SSF54631">
    <property type="entry name" value="CBS-domain pair"/>
    <property type="match status" value="2"/>
</dbReference>
<dbReference type="GO" id="GO:0016208">
    <property type="term" value="F:AMP binding"/>
    <property type="evidence" value="ECO:0007669"/>
    <property type="project" value="TreeGrafter"/>
</dbReference>
<feature type="compositionally biased region" description="Basic and acidic residues" evidence="6">
    <location>
        <begin position="925"/>
        <end position="939"/>
    </location>
</feature>
<protein>
    <recommendedName>
        <fullName evidence="11">CBS domain-containing protein</fullName>
    </recommendedName>
</protein>
<dbReference type="InterPro" id="IPR046342">
    <property type="entry name" value="CBS_dom_sf"/>
</dbReference>
<feature type="compositionally biased region" description="Low complexity" evidence="6">
    <location>
        <begin position="33"/>
        <end position="44"/>
    </location>
</feature>
<dbReference type="GO" id="GO:0005634">
    <property type="term" value="C:nucleus"/>
    <property type="evidence" value="ECO:0007669"/>
    <property type="project" value="TreeGrafter"/>
</dbReference>
<gene>
    <name evidence="9" type="ORF">FIESC28_02031</name>
</gene>
<dbReference type="InterPro" id="IPR000644">
    <property type="entry name" value="CBS_dom"/>
</dbReference>
<dbReference type="SUPFAM" id="SSF48350">
    <property type="entry name" value="GTPase activation domain, GAP"/>
    <property type="match status" value="1"/>
</dbReference>
<feature type="domain" description="Rho-GAP" evidence="7">
    <location>
        <begin position="610"/>
        <end position="888"/>
    </location>
</feature>
<dbReference type="GO" id="GO:0019901">
    <property type="term" value="F:protein kinase binding"/>
    <property type="evidence" value="ECO:0007669"/>
    <property type="project" value="TreeGrafter"/>
</dbReference>
<feature type="region of interest" description="Disordered" evidence="6">
    <location>
        <begin position="988"/>
        <end position="1152"/>
    </location>
</feature>
<dbReference type="RefSeq" id="XP_031019714.1">
    <property type="nucleotide sequence ID" value="XM_031156181.1"/>
</dbReference>
<sequence length="1715" mass="188797">MEGNPEPDVRGEQPLESEEAKAPADIDIPSEPQGTQGHTETETQVADPAKEHVKEWIESQSETQPQQPPPEPSTGDAKGDDAAGDMPRDDTDAPNPVPDMTGTAAENASTTTSAPPQGTDATEVQADAGTGPGPGVVTGPALITPRRRAASTSTGPSPSTSAAGHGPVPHFVAPSSYLRRRTSIRSPMAPTEPKPLSPLDKDQLQGLNAIRDFLKVRTSYDVLPLSFRLIVLDNELLIKKAINILTQNSIVSAPLWNSKTSRFAGILTSTDFINVIQYYCQFPDEFHKLDSFRLSSLRDIEKAIGAIPIETVSVHPSKPLYEACRRMLKTRARRIPLVDVDSETNREMVVSVITQYRILKFIAVNNEHNTVLLKKTVRDIGLGTYSGIATAKMNSSVLDVVHLMVKHNISCVPIIDSHGRVLNVFEAVDVIPCIKGGAYEDLDGSVGEALCKRSDESPGIYTCSEGDRLDSIFDTVRKSRVHRLIVVDDDNKLKGIISLSDILKYVLFSGDHNILNDTDELDDRVGFVQEYNRLAKKNGVRILVIDDFGFRTKGLDSPRKQGWIYRILRSSSNQNGTDTTTPPVQGPRHKRSVSDLAHNLVHRRETPKMIDLQSMIRISGKSMFYLPAEHAPSALVLPTCLRATAHHLAQHVTTRGIFRIPGSIRVVNTLFDYYCCTEHGQVDITSTTVRCANLPMHVQASVHDVASTFKRLLSVIPGGILGSLSLFDAFVAIHSQLQGHPEFPRTKHTKVRARLIALAIGTVESQFRRELICAVFGLLSLIGRVAEISPREDADGRTLPTGDLMGYNALGIVFGPLLLGDLLGLYSMKLATPKTGLLVLPLRSPKSRQDRRIRKTLENELPSPPTMDKILVANTIAEMLIANWRDVVRQMKSLGINRHEPRPTSPRSDDQENNFVIRKPLGWDQEWRGRGDENNREMSPEPPTPTLGMPKQRSGNRSSASRKLGTRPSIGYLSPTVEEALSHEEVLQATQSHKRDSAISGRSVQTTGDEEMQQGRDRSRFETAQQNDSPDHIVPTPTPIIRTKRVMYRDSPQVSEEDVPPRTSSKRSTPLHRISVEEKGSQDRSRLSATNDPKSIERKGAIRKKHTEKGKLQKTPRHSIAVEWPESATRSDISTGQRSSQTTQLEFPSEKEALDAALKAHFDELRELDSAEQNKHSPLDANDKQKLQMATIGLESSIAHYPMSGPDINEYTISGSDKKASVYDASTANSASTTPRQFYAPMRQVSSGVSGGLPGAEQENEDQDGRSLQHPTPRTSARRSSSRVVSLPAETPNTESSHGESTPWFSIPGRNSMSLKRPSLSTEHRRGVKAMAAKFEGGDTGEVSPTLPQSPSKTHALISQFEQESPPKTAQSTRSVSTGRRTRQDSLQSQNATSRNPSAANIGDQFNEQDLRVSIGEAAAMKAVELQKADRERKLSKTYPQPLTLRQTMPRRKPVPEKEEEASLKDPGSLGTMMPNPEQPPIAHHLNFMRPSSSTSNTQQGDNLTIPPGGPTPIQRPGSTTTLHTQIRNLQRQLDLKTEEAVQLRRQLEVQEDADVGTLSQQLREAKREAQMWKERAESAERRIKVFERFTARLKGIQTAGDTAQDVQDATGPDCHDLDMEKGQNEACLENVAGYESDSSEDARIVSARIQNCLDGLTDGPQDTSSLSSQTPNPSLNEIPERVISPSEEEIWMAAQDLLKLNQTLGQIDRGGSAS</sequence>
<evidence type="ECO:0000256" key="1">
    <source>
        <dbReference type="ARBA" id="ARBA00006750"/>
    </source>
</evidence>
<evidence type="ECO:0000313" key="10">
    <source>
        <dbReference type="Proteomes" id="UP000253153"/>
    </source>
</evidence>
<dbReference type="Pfam" id="PF00620">
    <property type="entry name" value="RhoGAP"/>
    <property type="match status" value="1"/>
</dbReference>
<evidence type="ECO:0000256" key="2">
    <source>
        <dbReference type="ARBA" id="ARBA00022737"/>
    </source>
</evidence>
<dbReference type="Proteomes" id="UP000253153">
    <property type="component" value="Unassembled WGS sequence"/>
</dbReference>
<feature type="compositionally biased region" description="Basic and acidic residues" evidence="6">
    <location>
        <begin position="7"/>
        <end position="24"/>
    </location>
</feature>
<proteinExistence type="inferred from homology"/>
<feature type="compositionally biased region" description="Low complexity" evidence="6">
    <location>
        <begin position="150"/>
        <end position="164"/>
    </location>
</feature>
<dbReference type="CDD" id="cd04641">
    <property type="entry name" value="CBS_euAMPK_gamma-like_repeat2"/>
    <property type="match status" value="1"/>
</dbReference>
<evidence type="ECO:0000259" key="7">
    <source>
        <dbReference type="PROSITE" id="PS50238"/>
    </source>
</evidence>
<dbReference type="Gene3D" id="1.10.555.10">
    <property type="entry name" value="Rho GTPase activation protein"/>
    <property type="match status" value="1"/>
</dbReference>
<feature type="compositionally biased region" description="Basic and acidic residues" evidence="6">
    <location>
        <begin position="1454"/>
        <end position="1464"/>
    </location>
</feature>
<keyword evidence="3 4" id="KW-0129">CBS domain</keyword>
<dbReference type="GO" id="GO:0031588">
    <property type="term" value="C:nucleotide-activated protein kinase complex"/>
    <property type="evidence" value="ECO:0007669"/>
    <property type="project" value="TreeGrafter"/>
</dbReference>
<feature type="compositionally biased region" description="Polar residues" evidence="6">
    <location>
        <begin position="573"/>
        <end position="583"/>
    </location>
</feature>
<feature type="region of interest" description="Disordered" evidence="6">
    <location>
        <begin position="1655"/>
        <end position="1679"/>
    </location>
</feature>
<dbReference type="PROSITE" id="PS50238">
    <property type="entry name" value="RHOGAP"/>
    <property type="match status" value="1"/>
</dbReference>
<feature type="compositionally biased region" description="Basic and acidic residues" evidence="6">
    <location>
        <begin position="77"/>
        <end position="91"/>
    </location>
</feature>
<keyword evidence="5" id="KW-0175">Coiled coil</keyword>
<feature type="compositionally biased region" description="Basic and acidic residues" evidence="6">
    <location>
        <begin position="897"/>
        <end position="910"/>
    </location>
</feature>
<feature type="compositionally biased region" description="Polar residues" evidence="6">
    <location>
        <begin position="1128"/>
        <end position="1146"/>
    </location>
</feature>
<feature type="region of interest" description="Disordered" evidence="6">
    <location>
        <begin position="1168"/>
        <end position="1187"/>
    </location>
</feature>
<feature type="region of interest" description="Disordered" evidence="6">
    <location>
        <begin position="895"/>
        <end position="970"/>
    </location>
</feature>